<organism evidence="1 2">
    <name type="scientific">Ruminococcus bicirculans</name>
    <name type="common">ex Wegman et al. 2014</name>
    <dbReference type="NCBI Taxonomy" id="1160721"/>
    <lineage>
        <taxon>Bacteria</taxon>
        <taxon>Bacillati</taxon>
        <taxon>Bacillota</taxon>
        <taxon>Clostridia</taxon>
        <taxon>Eubacteriales</taxon>
        <taxon>Oscillospiraceae</taxon>
        <taxon>Ruminococcus</taxon>
    </lineage>
</organism>
<gene>
    <name evidence="1" type="ORF">PNV70_12270</name>
</gene>
<dbReference type="Gene3D" id="1.10.132.80">
    <property type="match status" value="1"/>
</dbReference>
<reference evidence="1" key="1">
    <citation type="submission" date="2023-01" db="EMBL/GenBank/DDBJ databases">
        <title>Human gut microbiome strain richness.</title>
        <authorList>
            <person name="Chen-Liaw A."/>
        </authorList>
    </citation>
    <scope>NUCLEOTIDE SEQUENCE</scope>
    <source>
        <strain evidence="1">D59st1_B8_D59t2_181005</strain>
    </source>
</reference>
<sequence length="188" mass="21265">MANDVVKGRGGKNNFGVSNKTALAKDSAFVGKLVNEVYVAYKQPKVKSNAELADRLDKYFKHCAENNIVPTVEEMCLFTGYSIQTIWDWEKGRTHPFDEGELNVSTSEIIKNAKSFMRAFDAKLVQAGKLNPVTYIFRAKNYYGMTDKQEVEVTKTNQLGDNMTDDELAKKLMKETEVIDVETLETEE</sequence>
<evidence type="ECO:0000313" key="2">
    <source>
        <dbReference type="Proteomes" id="UP001211421"/>
    </source>
</evidence>
<dbReference type="Pfam" id="PF16677">
    <property type="entry name" value="GP3_package"/>
    <property type="match status" value="1"/>
</dbReference>
<evidence type="ECO:0000313" key="1">
    <source>
        <dbReference type="EMBL" id="MDB8742837.1"/>
    </source>
</evidence>
<dbReference type="EMBL" id="JAQMLS010000009">
    <property type="protein sequence ID" value="MDB8742837.1"/>
    <property type="molecule type" value="Genomic_DNA"/>
</dbReference>
<dbReference type="AlphaFoldDB" id="A0AAW6E7H1"/>
<name>A0AAW6E7H1_9FIRM</name>
<comment type="caution">
    <text evidence="1">The sequence shown here is derived from an EMBL/GenBank/DDBJ whole genome shotgun (WGS) entry which is preliminary data.</text>
</comment>
<dbReference type="InterPro" id="IPR032066">
    <property type="entry name" value="GP3_package"/>
</dbReference>
<dbReference type="RefSeq" id="WP_195552034.1">
    <property type="nucleotide sequence ID" value="NZ_JADMNX010000009.1"/>
</dbReference>
<protein>
    <submittedName>
        <fullName evidence="1">Uncharacterized protein</fullName>
    </submittedName>
</protein>
<proteinExistence type="predicted"/>
<accession>A0AAW6E7H1</accession>
<dbReference type="Proteomes" id="UP001211421">
    <property type="component" value="Unassembled WGS sequence"/>
</dbReference>